<reference evidence="2 3" key="1">
    <citation type="submission" date="2018-11" db="EMBL/GenBank/DDBJ databases">
        <title>Genomic Encyclopedia of Type Strains, Phase IV (KMG-IV): sequencing the most valuable type-strain genomes for metagenomic binning, comparative biology and taxonomic classification.</title>
        <authorList>
            <person name="Goeker M."/>
        </authorList>
    </citation>
    <scope>NUCLEOTIDE SEQUENCE [LARGE SCALE GENOMIC DNA]</scope>
    <source>
        <strain evidence="2 3">DSM 21945</strain>
    </source>
</reference>
<protein>
    <submittedName>
        <fullName evidence="2">Uncharacterized protein</fullName>
    </submittedName>
</protein>
<evidence type="ECO:0000313" key="3">
    <source>
        <dbReference type="Proteomes" id="UP000268033"/>
    </source>
</evidence>
<accession>A0A3N1P7Z8</accession>
<keyword evidence="3" id="KW-1185">Reference proteome</keyword>
<dbReference type="EMBL" id="RJUL01000004">
    <property type="protein sequence ID" value="ROQ27472.1"/>
    <property type="molecule type" value="Genomic_DNA"/>
</dbReference>
<dbReference type="AlphaFoldDB" id="A0A3N1P7Z8"/>
<gene>
    <name evidence="2" type="ORF">EDC28_104122</name>
</gene>
<feature type="region of interest" description="Disordered" evidence="1">
    <location>
        <begin position="26"/>
        <end position="49"/>
    </location>
</feature>
<sequence length="276" mass="30419">MQKLALVVALLLIGLWWWQVKPAPPGTPKDKAPVPSAQASPPPLLAEPKRPAGEIEAAPAGAPPDNIAILQGRLVPFDYAFDVTKLLDAAAAWPDIDAEAMYRLAEGMERCALPPSQATEEERLWLTHCQELPAAWRQKTFIQQLKVASADQGFILGQLMQGFMLSYQADSARFEGRDWAALQAKAISYFQAAADQGALMALAVLANAYADPNNGEYYQPVRALAYTRFLKALVPDFSAPGLESRVADLPYYDKDEAAEQQRALEDAWLQLPQLWR</sequence>
<dbReference type="STRING" id="584787.GCA_001247655_02561"/>
<evidence type="ECO:0000313" key="2">
    <source>
        <dbReference type="EMBL" id="ROQ27472.1"/>
    </source>
</evidence>
<comment type="caution">
    <text evidence="2">The sequence shown here is derived from an EMBL/GenBank/DDBJ whole genome shotgun (WGS) entry which is preliminary data.</text>
</comment>
<dbReference type="Proteomes" id="UP000268033">
    <property type="component" value="Unassembled WGS sequence"/>
</dbReference>
<organism evidence="2 3">
    <name type="scientific">Gallaecimonas pentaromativorans</name>
    <dbReference type="NCBI Taxonomy" id="584787"/>
    <lineage>
        <taxon>Bacteria</taxon>
        <taxon>Pseudomonadati</taxon>
        <taxon>Pseudomonadota</taxon>
        <taxon>Gammaproteobacteria</taxon>
        <taxon>Enterobacterales</taxon>
        <taxon>Gallaecimonadaceae</taxon>
        <taxon>Gallaecimonas</taxon>
    </lineage>
</organism>
<proteinExistence type="predicted"/>
<evidence type="ECO:0000256" key="1">
    <source>
        <dbReference type="SAM" id="MobiDB-lite"/>
    </source>
</evidence>
<name>A0A3N1P7Z8_9GAMM</name>